<dbReference type="Proteomes" id="UP000886501">
    <property type="component" value="Unassembled WGS sequence"/>
</dbReference>
<keyword evidence="2" id="KW-1185">Reference proteome</keyword>
<reference evidence="1" key="1">
    <citation type="submission" date="2019-10" db="EMBL/GenBank/DDBJ databases">
        <authorList>
            <consortium name="DOE Joint Genome Institute"/>
            <person name="Kuo A."/>
            <person name="Miyauchi S."/>
            <person name="Kiss E."/>
            <person name="Drula E."/>
            <person name="Kohler A."/>
            <person name="Sanchez-Garcia M."/>
            <person name="Andreopoulos B."/>
            <person name="Barry K.W."/>
            <person name="Bonito G."/>
            <person name="Buee M."/>
            <person name="Carver A."/>
            <person name="Chen C."/>
            <person name="Cichocki N."/>
            <person name="Clum A."/>
            <person name="Culley D."/>
            <person name="Crous P.W."/>
            <person name="Fauchery L."/>
            <person name="Girlanda M."/>
            <person name="Hayes R."/>
            <person name="Keri Z."/>
            <person name="Labutti K."/>
            <person name="Lipzen A."/>
            <person name="Lombard V."/>
            <person name="Magnuson J."/>
            <person name="Maillard F."/>
            <person name="Morin E."/>
            <person name="Murat C."/>
            <person name="Nolan M."/>
            <person name="Ohm R."/>
            <person name="Pangilinan J."/>
            <person name="Pereira M."/>
            <person name="Perotto S."/>
            <person name="Peter M."/>
            <person name="Riley R."/>
            <person name="Sitrit Y."/>
            <person name="Stielow B."/>
            <person name="Szollosi G."/>
            <person name="Zifcakova L."/>
            <person name="Stursova M."/>
            <person name="Spatafora J.W."/>
            <person name="Tedersoo L."/>
            <person name="Vaario L.-M."/>
            <person name="Yamada A."/>
            <person name="Yan M."/>
            <person name="Wang P."/>
            <person name="Xu J."/>
            <person name="Bruns T."/>
            <person name="Baldrian P."/>
            <person name="Vilgalys R."/>
            <person name="Henrissat B."/>
            <person name="Grigoriev I.V."/>
            <person name="Hibbett D."/>
            <person name="Nagy L.G."/>
            <person name="Martin F.M."/>
        </authorList>
    </citation>
    <scope>NUCLEOTIDE SEQUENCE</scope>
    <source>
        <strain evidence="1">P2</strain>
    </source>
</reference>
<gene>
    <name evidence="1" type="ORF">BDM02DRAFT_1356918</name>
</gene>
<evidence type="ECO:0000313" key="2">
    <source>
        <dbReference type="Proteomes" id="UP000886501"/>
    </source>
</evidence>
<keyword evidence="1" id="KW-0808">Transferase</keyword>
<evidence type="ECO:0000313" key="1">
    <source>
        <dbReference type="EMBL" id="KAF9643742.1"/>
    </source>
</evidence>
<comment type="caution">
    <text evidence="1">The sequence shown here is derived from an EMBL/GenBank/DDBJ whole genome shotgun (WGS) entry which is preliminary data.</text>
</comment>
<dbReference type="EMBL" id="MU118191">
    <property type="protein sequence ID" value="KAF9643742.1"/>
    <property type="molecule type" value="Genomic_DNA"/>
</dbReference>
<organism evidence="1 2">
    <name type="scientific">Thelephora ganbajun</name>
    <name type="common">Ganba fungus</name>
    <dbReference type="NCBI Taxonomy" id="370292"/>
    <lineage>
        <taxon>Eukaryota</taxon>
        <taxon>Fungi</taxon>
        <taxon>Dikarya</taxon>
        <taxon>Basidiomycota</taxon>
        <taxon>Agaricomycotina</taxon>
        <taxon>Agaricomycetes</taxon>
        <taxon>Thelephorales</taxon>
        <taxon>Thelephoraceae</taxon>
        <taxon>Thelephora</taxon>
    </lineage>
</organism>
<accession>A0ACB6Z2J5</accession>
<name>A0ACB6Z2J5_THEGA</name>
<reference evidence="1" key="2">
    <citation type="journal article" date="2020" name="Nat. Commun.">
        <title>Large-scale genome sequencing of mycorrhizal fungi provides insights into the early evolution of symbiotic traits.</title>
        <authorList>
            <person name="Miyauchi S."/>
            <person name="Kiss E."/>
            <person name="Kuo A."/>
            <person name="Drula E."/>
            <person name="Kohler A."/>
            <person name="Sanchez-Garcia M."/>
            <person name="Morin E."/>
            <person name="Andreopoulos B."/>
            <person name="Barry K.W."/>
            <person name="Bonito G."/>
            <person name="Buee M."/>
            <person name="Carver A."/>
            <person name="Chen C."/>
            <person name="Cichocki N."/>
            <person name="Clum A."/>
            <person name="Culley D."/>
            <person name="Crous P.W."/>
            <person name="Fauchery L."/>
            <person name="Girlanda M."/>
            <person name="Hayes R.D."/>
            <person name="Keri Z."/>
            <person name="LaButti K."/>
            <person name="Lipzen A."/>
            <person name="Lombard V."/>
            <person name="Magnuson J."/>
            <person name="Maillard F."/>
            <person name="Murat C."/>
            <person name="Nolan M."/>
            <person name="Ohm R.A."/>
            <person name="Pangilinan J."/>
            <person name="Pereira M.F."/>
            <person name="Perotto S."/>
            <person name="Peter M."/>
            <person name="Pfister S."/>
            <person name="Riley R."/>
            <person name="Sitrit Y."/>
            <person name="Stielow J.B."/>
            <person name="Szollosi G."/>
            <person name="Zifcakova L."/>
            <person name="Stursova M."/>
            <person name="Spatafora J.W."/>
            <person name="Tedersoo L."/>
            <person name="Vaario L.M."/>
            <person name="Yamada A."/>
            <person name="Yan M."/>
            <person name="Wang P."/>
            <person name="Xu J."/>
            <person name="Bruns T."/>
            <person name="Baldrian P."/>
            <person name="Vilgalys R."/>
            <person name="Dunand C."/>
            <person name="Henrissat B."/>
            <person name="Grigoriev I.V."/>
            <person name="Hibbett D."/>
            <person name="Nagy L.G."/>
            <person name="Martin F.M."/>
        </authorList>
    </citation>
    <scope>NUCLEOTIDE SEQUENCE</scope>
    <source>
        <strain evidence="1">P2</strain>
    </source>
</reference>
<sequence>MANTSEQSSAILSRVSWKLPVASKAEGIYIDLQDGRRLIDAVGGASVACIGDGNPTVKQAIKDQVDKLTYVYNMQLSNEPAEELARFLIAESRGAFSMCGFVCGGSEAMEAAIKLARQYWFEKKQPQRKNFIARHLSYHGNTITTLSLACNVARRAPYEAILDHDNFFHVSPAYYKRFCKQGESEEEYVQRLAKELEDKILELGPETVAGFVAETVVGATTGAVPAPSGYFKAMREVCDKYGVLFILDEVMSGMGRMGTLHAWESFGDNTPPDIQAVAKGLGGGYATIGAILVSKEVADGIRDEGGIWKHGHTYQAHPIACAASLAVQRVIKEGGLLEQCRVRGEYLCSLLTKRLLAPDSITAPVIFDIRGGGLFWGIEFDFDSNKAERYDFKGKQFALLVQERCFSNGLVIMAFGGCANLEGTKGDHCLLSPAYTVTAEELDKIVDTFARSVEETLREYVSA</sequence>
<protein>
    <submittedName>
        <fullName evidence="1">PLP-dependent transferase</fullName>
    </submittedName>
</protein>
<proteinExistence type="predicted"/>